<dbReference type="PANTHER" id="PTHR23068:SF11">
    <property type="entry name" value="INACTIVE DNA (CYTOSINE-5)-METHYLTRANSFERASE DRM3-RELATED"/>
    <property type="match status" value="1"/>
</dbReference>
<dbReference type="Gramene" id="KQK07952">
    <property type="protein sequence ID" value="KQK07952"/>
    <property type="gene ID" value="BRADI_2g38577v3"/>
</dbReference>
<evidence type="ECO:0000313" key="11">
    <source>
        <dbReference type="EnsemblPlants" id="KQK07952"/>
    </source>
</evidence>
<dbReference type="PANTHER" id="PTHR23068">
    <property type="entry name" value="DNA CYTOSINE-5- -METHYLTRANSFERASE 3-RELATED"/>
    <property type="match status" value="1"/>
</dbReference>
<dbReference type="SUPFAM" id="SSF53335">
    <property type="entry name" value="S-adenosyl-L-methionine-dependent methyltransferases"/>
    <property type="match status" value="2"/>
</dbReference>
<dbReference type="GO" id="GO:0008168">
    <property type="term" value="F:methyltransferase activity"/>
    <property type="evidence" value="ECO:0007669"/>
    <property type="project" value="UniProtKB-KW"/>
</dbReference>
<evidence type="ECO:0000256" key="1">
    <source>
        <dbReference type="ARBA" id="ARBA00004123"/>
    </source>
</evidence>
<keyword evidence="6" id="KW-0238">DNA-binding</keyword>
<feature type="region of interest" description="Disordered" evidence="8">
    <location>
        <begin position="1"/>
        <end position="24"/>
    </location>
</feature>
<accession>A0A0Q3G915</accession>
<keyword evidence="2" id="KW-0489">Methyltransferase</keyword>
<feature type="region of interest" description="Disordered" evidence="8">
    <location>
        <begin position="48"/>
        <end position="95"/>
    </location>
</feature>
<dbReference type="AlphaFoldDB" id="A0A0Q3G915"/>
<keyword evidence="3" id="KW-0808">Transferase</keyword>
<evidence type="ECO:0000313" key="10">
    <source>
        <dbReference type="EMBL" id="KQK07952.1"/>
    </source>
</evidence>
<keyword evidence="12" id="KW-1185">Reference proteome</keyword>
<keyword evidence="5" id="KW-0677">Repeat</keyword>
<sequence>MARTKRPAKRKPKGAANLKLPVNSRHCGSSSRFMEYAALEADLIKMVKTEDQDEDEGVSASVGALRDGTVDPQPDTAHAGVKAEEDGQPSSSSSYSKFIGMGFPPTLVDKMLQKHGDKDFNAILESLLFHSSLTKSGSESSSSLGSLFDSDSEENISRLGSMKEPHEEIKPEPDSFSERRSYLLSAMNFSQQEVDWAFNQLGEEAPLDQLVDTIVTAQVAGFTGGNENVDATTEGKAESLFGVMEKTLHLLQMGFTEEEVSGAIDSSGQEATVQELADSIFARRIDNSIKQTEVKIESDFLGGTENQHSTCHQRLRYYDDEDDKIGVKRAKSIFTDNSSGASSSRPGNQPSLTPWLSGCTGSVSNGYVKEEFDAMASGPRPDVRPEIAKPPYFLYGNVVDIPKGTWHQLSDFLFNVEPEFLNSQYFSAVMRREGYLHNLPMETRHIVVPKSPMTIEDALPFTRQWWPSWDTRKHIGVVTLDVAEIEQMCEKLGKIMTDSRGVLSHEKQAHIMQQCKMSNLIWIGKDRLSPLEPHQLEHILGYPRNHTEQFELNTPDRLAAMKYTFQTDVLAYLLSVLKSKYPNGLRLLSIYSGLGGAEVALDRLGIPIKCIVSVEESDVNRKILRKWWRRTNQAGELRQFVGIWKLKTIVLEDLVKEFGGFDLIIGGNYSSCRGGRTINATMGMDSNKFYEYARVVKIVRALHNS</sequence>
<dbReference type="GO" id="GO:0032259">
    <property type="term" value="P:methylation"/>
    <property type="evidence" value="ECO:0007669"/>
    <property type="project" value="UniProtKB-KW"/>
</dbReference>
<evidence type="ECO:0000259" key="9">
    <source>
        <dbReference type="PROSITE" id="PS51680"/>
    </source>
</evidence>
<evidence type="ECO:0000256" key="4">
    <source>
        <dbReference type="ARBA" id="ARBA00022691"/>
    </source>
</evidence>
<dbReference type="InterPro" id="IPR050390">
    <property type="entry name" value="C5-Methyltransferase"/>
</dbReference>
<feature type="compositionally biased region" description="Basic residues" evidence="8">
    <location>
        <begin position="1"/>
        <end position="13"/>
    </location>
</feature>
<keyword evidence="7" id="KW-0539">Nucleus</keyword>
<dbReference type="InterPro" id="IPR029063">
    <property type="entry name" value="SAM-dependent_MTases_sf"/>
</dbReference>
<feature type="domain" description="SAM-dependent MTase DRM-type" evidence="9">
    <location>
        <begin position="378"/>
        <end position="705"/>
    </location>
</feature>
<evidence type="ECO:0000256" key="5">
    <source>
        <dbReference type="ARBA" id="ARBA00022737"/>
    </source>
</evidence>
<evidence type="ECO:0000256" key="8">
    <source>
        <dbReference type="SAM" id="MobiDB-lite"/>
    </source>
</evidence>
<dbReference type="ExpressionAtlas" id="A0A0Q3G915">
    <property type="expression patterns" value="baseline and differential"/>
</dbReference>
<name>A0A0Q3G915_BRADI</name>
<dbReference type="GO" id="GO:0003677">
    <property type="term" value="F:DNA binding"/>
    <property type="evidence" value="ECO:0007669"/>
    <property type="project" value="UniProtKB-KW"/>
</dbReference>
<dbReference type="InterPro" id="IPR030380">
    <property type="entry name" value="SAM_MeTfrase_DRM"/>
</dbReference>
<reference evidence="10 11" key="1">
    <citation type="journal article" date="2010" name="Nature">
        <title>Genome sequencing and analysis of the model grass Brachypodium distachyon.</title>
        <authorList>
            <consortium name="International Brachypodium Initiative"/>
        </authorList>
    </citation>
    <scope>NUCLEOTIDE SEQUENCE [LARGE SCALE GENOMIC DNA]</scope>
    <source>
        <strain evidence="10">Bd21</strain>
        <strain evidence="11">cv. Bd21</strain>
    </source>
</reference>
<reference evidence="11" key="3">
    <citation type="submission" date="2018-08" db="UniProtKB">
        <authorList>
            <consortium name="EnsemblPlants"/>
        </authorList>
    </citation>
    <scope>IDENTIFICATION</scope>
    <source>
        <strain evidence="11">cv. Bd21</strain>
    </source>
</reference>
<dbReference type="OrthoDB" id="641149at2759"/>
<dbReference type="EMBL" id="CM000881">
    <property type="protein sequence ID" value="KQK07952.1"/>
    <property type="molecule type" value="Genomic_DNA"/>
</dbReference>
<dbReference type="Proteomes" id="UP000008810">
    <property type="component" value="Chromosome 2"/>
</dbReference>
<dbReference type="GO" id="GO:0005634">
    <property type="term" value="C:nucleus"/>
    <property type="evidence" value="ECO:0000318"/>
    <property type="project" value="GO_Central"/>
</dbReference>
<evidence type="ECO:0000256" key="2">
    <source>
        <dbReference type="ARBA" id="ARBA00022603"/>
    </source>
</evidence>
<organism evidence="10">
    <name type="scientific">Brachypodium distachyon</name>
    <name type="common">Purple false brome</name>
    <name type="synonym">Trachynia distachya</name>
    <dbReference type="NCBI Taxonomy" id="15368"/>
    <lineage>
        <taxon>Eukaryota</taxon>
        <taxon>Viridiplantae</taxon>
        <taxon>Streptophyta</taxon>
        <taxon>Embryophyta</taxon>
        <taxon>Tracheophyta</taxon>
        <taxon>Spermatophyta</taxon>
        <taxon>Magnoliopsida</taxon>
        <taxon>Liliopsida</taxon>
        <taxon>Poales</taxon>
        <taxon>Poaceae</taxon>
        <taxon>BOP clade</taxon>
        <taxon>Pooideae</taxon>
        <taxon>Stipodae</taxon>
        <taxon>Brachypodieae</taxon>
        <taxon>Brachypodium</taxon>
    </lineage>
</organism>
<evidence type="ECO:0000313" key="12">
    <source>
        <dbReference type="Proteomes" id="UP000008810"/>
    </source>
</evidence>
<comment type="subcellular location">
    <subcellularLocation>
        <location evidence="1">Nucleus</location>
    </subcellularLocation>
</comment>
<evidence type="ECO:0000256" key="3">
    <source>
        <dbReference type="ARBA" id="ARBA00022679"/>
    </source>
</evidence>
<dbReference type="EnsemblPlants" id="KQK07952">
    <property type="protein sequence ID" value="KQK07952"/>
    <property type="gene ID" value="BRADI_2g38577v3"/>
</dbReference>
<evidence type="ECO:0000256" key="6">
    <source>
        <dbReference type="ARBA" id="ARBA00023125"/>
    </source>
</evidence>
<protein>
    <recommendedName>
        <fullName evidence="9">SAM-dependent MTase DRM-type domain-containing protein</fullName>
    </recommendedName>
</protein>
<dbReference type="STRING" id="15368.A0A0Q3G915"/>
<dbReference type="PROSITE" id="PS51680">
    <property type="entry name" value="SAM_MT_DRM"/>
    <property type="match status" value="1"/>
</dbReference>
<dbReference type="Gene3D" id="3.40.50.150">
    <property type="entry name" value="Vaccinia Virus protein VP39"/>
    <property type="match status" value="1"/>
</dbReference>
<feature type="region of interest" description="Disordered" evidence="8">
    <location>
        <begin position="336"/>
        <end position="355"/>
    </location>
</feature>
<keyword evidence="4" id="KW-0949">S-adenosyl-L-methionine</keyword>
<proteinExistence type="predicted"/>
<evidence type="ECO:0000256" key="7">
    <source>
        <dbReference type="ARBA" id="ARBA00023242"/>
    </source>
</evidence>
<gene>
    <name evidence="11" type="primary">LOC100843659</name>
    <name evidence="10" type="ORF">BRADI_2g38577v3</name>
</gene>
<reference evidence="10" key="2">
    <citation type="submission" date="2017-06" db="EMBL/GenBank/DDBJ databases">
        <title>WGS assembly of Brachypodium distachyon.</title>
        <authorList>
            <consortium name="The International Brachypodium Initiative"/>
            <person name="Lucas S."/>
            <person name="Harmon-Smith M."/>
            <person name="Lail K."/>
            <person name="Tice H."/>
            <person name="Grimwood J."/>
            <person name="Bruce D."/>
            <person name="Barry K."/>
            <person name="Shu S."/>
            <person name="Lindquist E."/>
            <person name="Wang M."/>
            <person name="Pitluck S."/>
            <person name="Vogel J.P."/>
            <person name="Garvin D.F."/>
            <person name="Mockler T.C."/>
            <person name="Schmutz J."/>
            <person name="Rokhsar D."/>
            <person name="Bevan M.W."/>
        </authorList>
    </citation>
    <scope>NUCLEOTIDE SEQUENCE</scope>
    <source>
        <strain evidence="10">Bd21</strain>
    </source>
</reference>